<dbReference type="PANTHER" id="PTHR43788">
    <property type="entry name" value="DNA2/NAM7 HELICASE FAMILY MEMBER"/>
    <property type="match status" value="1"/>
</dbReference>
<dbReference type="Proteomes" id="UP000054558">
    <property type="component" value="Unassembled WGS sequence"/>
</dbReference>
<sequence>MGQIAHGKGDLPSGVGGKCRVAPTAFGGWKLVDPSLKPWGGGSTFGSLAALCGPFAHSQGFDFGIARARDSTCAQVSTLSASISRAAVALERDSGRRTAQLLDSGVNTELADVSGDAVVLGTRKQRGLDAVRRQSSEAVRRQTPELEDQKMGRGKQLGAPGLTAYRGVREAPHEARRANNLSRRIQGVDQLQGRGGVDGGASLSSRQNGVSDTQASGGQNARSASPPSAELSRGEFEQLTNDADRRARSLDTGSTSGRGAASPSSGGGVSPPQKERSAQGRFWHEPSLLMQADVSNGASDVGRGARTVISRSGAADVSNGAAHGSIRAAYVSNGAADMSNGAAHGSNGAAYVSNGAADDRGGPSGLNGLARSGAVVATQASSRGLALAARPKDLEPAFAYVGNGAPNAAITVHNGAAFSELLPSAGSAQPSQSWKAAADHTAPVEMKHQGAGLDRQTPSEGRISSFGLNGAEAGKLQTSSRVLAVRGRGGDIEQHVEDSPASVGVIRDKPVASVGKEYPKSLFQRSALGTALRGGGEKKGGVVRGKAEENASQANGMNGGGQLKMSSRGEKPMGAASSGANSRSIPAGTQPANLSVYPPPNGTQLDFAVPQFATPGSTPFQSATLVKPDSPSIEPVTMARPQTSTSSVSTLQTEAPNPQVMDAPAKDAAAPKTRKIPEMKMRKAKPKTLNPRKSAKQTQASSMESAPTKPANGGVPQACSAPPSTEKITLEAVVRRIVYENQDNGYVIARVKPVGDVSNLGAHVPGTQKRGWGGKTKAGKEGEDLLTVVGTLPKIAEGQPLRLTGNWRDNAKFGREFVAAGCEEMEVSSLPDLVTYLGGGSLPKVGPVRAAAIVGIYGDQSLKMLDSSDAVKKLQQVPGIGRSTASEIKAAWEERRGVRKTMDFLQLHGVPASAAQRIVRRHGDKTETLVRDDPWEATAGVHGFGFDKADALARSMGTCPSLTGRLTSAIRSVLTSVCGSDGHTYLPWREVRAQTAELLAQTGGLSEEEREKGWGVEPDREAFEQGLRVLVRRAKLVVEGNGGTNDEERLAGWIGDAARCYLPVLHTAEVSLAENVKTRLTHRPNPSDSAGQWSVESQNGAPDELSAQQREAVEMAMTAPMLILTGGPGTGKTYTLRTIVALWKSMGKTVQCCAPTGRAAQRLAESVGMDAKTIHRLLEYKPGEAFWGKNGDAAEEADVTDLPRNFFARDARNPLECDALVVDEASMLDLPLADALFYAVPPNTPILLVGDIDQLPPVGPGHVLRDLINSNRVPVFRLTEVFRQAQQSAIVTNAHAINQGRFPNLELTQAKPAPRPPQARPKSASAGSTSPSAASGGQLPGGFSGAESARGIQPGSHAALLESSERDGVIALRSAIVESDCLWVNVPEYKVAAALQEVISPGGLLSQLQIDPRKDVQVLSPIKKGGAGTSALNTAIQGLINAPSAVKGEVEYRQVVFRKGDRVIQTSNDYERAVFNGDLGTVCHVDPREKRVTVRFHNRAAGSEAEVVYSPQMSGVLACLEDLSLAWAVTVHKSQGSEYPVVLLPVSKWHQKLLSRKLIYTGLTRARKLVVVIGPRGPIETAVATITDDDRYTYLKQRLESL</sequence>
<evidence type="ECO:0000259" key="4">
    <source>
        <dbReference type="Pfam" id="PF13538"/>
    </source>
</evidence>
<dbReference type="InterPro" id="IPR006345">
    <property type="entry name" value="RecD2"/>
</dbReference>
<dbReference type="SUPFAM" id="SSF52540">
    <property type="entry name" value="P-loop containing nucleoside triphosphate hydrolases"/>
    <property type="match status" value="1"/>
</dbReference>
<keyword evidence="1" id="KW-0547">Nucleotide-binding</keyword>
<evidence type="ECO:0000259" key="5">
    <source>
        <dbReference type="Pfam" id="PF14490"/>
    </source>
</evidence>
<evidence type="ECO:0000256" key="3">
    <source>
        <dbReference type="SAM" id="MobiDB-lite"/>
    </source>
</evidence>
<feature type="compositionally biased region" description="Low complexity" evidence="3">
    <location>
        <begin position="642"/>
        <end position="653"/>
    </location>
</feature>
<feature type="domain" description="ATP-dependent RecD2 DNA helicase OB-fold" evidence="7">
    <location>
        <begin position="729"/>
        <end position="824"/>
    </location>
</feature>
<dbReference type="Gene3D" id="1.10.10.2220">
    <property type="match status" value="1"/>
</dbReference>
<reference evidence="8 9" key="1">
    <citation type="journal article" date="2014" name="Nat. Commun.">
        <title>Klebsormidium flaccidum genome reveals primary factors for plant terrestrial adaptation.</title>
        <authorList>
            <person name="Hori K."/>
            <person name="Maruyama F."/>
            <person name="Fujisawa T."/>
            <person name="Togashi T."/>
            <person name="Yamamoto N."/>
            <person name="Seo M."/>
            <person name="Sato S."/>
            <person name="Yamada T."/>
            <person name="Mori H."/>
            <person name="Tajima N."/>
            <person name="Moriyama T."/>
            <person name="Ikeuchi M."/>
            <person name="Watanabe M."/>
            <person name="Wada H."/>
            <person name="Kobayashi K."/>
            <person name="Saito M."/>
            <person name="Masuda T."/>
            <person name="Sasaki-Sekimoto Y."/>
            <person name="Mashiguchi K."/>
            <person name="Awai K."/>
            <person name="Shimojima M."/>
            <person name="Masuda S."/>
            <person name="Iwai M."/>
            <person name="Nobusawa T."/>
            <person name="Narise T."/>
            <person name="Kondo S."/>
            <person name="Saito H."/>
            <person name="Sato R."/>
            <person name="Murakawa M."/>
            <person name="Ihara Y."/>
            <person name="Oshima-Yamada Y."/>
            <person name="Ohtaka K."/>
            <person name="Satoh M."/>
            <person name="Sonobe K."/>
            <person name="Ishii M."/>
            <person name="Ohtani R."/>
            <person name="Kanamori-Sato M."/>
            <person name="Honoki R."/>
            <person name="Miyazaki D."/>
            <person name="Mochizuki H."/>
            <person name="Umetsu J."/>
            <person name="Higashi K."/>
            <person name="Shibata D."/>
            <person name="Kamiya Y."/>
            <person name="Sato N."/>
            <person name="Nakamura Y."/>
            <person name="Tabata S."/>
            <person name="Ida S."/>
            <person name="Kurokawa K."/>
            <person name="Ohta H."/>
        </authorList>
    </citation>
    <scope>NUCLEOTIDE SEQUENCE [LARGE SCALE GENOMIC DNA]</scope>
    <source>
        <strain evidence="8 9">NIES-2285</strain>
    </source>
</reference>
<dbReference type="InterPro" id="IPR041451">
    <property type="entry name" value="RecD2_SH13"/>
</dbReference>
<feature type="domain" description="UvrD-like helicase C-terminal" evidence="4">
    <location>
        <begin position="1525"/>
        <end position="1573"/>
    </location>
</feature>
<dbReference type="Gene3D" id="2.30.30.940">
    <property type="match status" value="1"/>
</dbReference>
<feature type="region of interest" description="Disordered" evidence="3">
    <location>
        <begin position="127"/>
        <end position="280"/>
    </location>
</feature>
<dbReference type="SUPFAM" id="SSF47781">
    <property type="entry name" value="RuvA domain 2-like"/>
    <property type="match status" value="1"/>
</dbReference>
<feature type="region of interest" description="Disordered" evidence="3">
    <location>
        <begin position="532"/>
        <end position="585"/>
    </location>
</feature>
<dbReference type="CDD" id="cd18809">
    <property type="entry name" value="SF1_C_RecD"/>
    <property type="match status" value="1"/>
</dbReference>
<dbReference type="InterPro" id="IPR010994">
    <property type="entry name" value="RuvA_2-like"/>
</dbReference>
<evidence type="ECO:0000313" key="9">
    <source>
        <dbReference type="Proteomes" id="UP000054558"/>
    </source>
</evidence>
<accession>A0A1Y1HUL8</accession>
<dbReference type="InterPro" id="IPR055446">
    <property type="entry name" value="RecD2_N_OB"/>
</dbReference>
<feature type="region of interest" description="Disordered" evidence="3">
    <location>
        <begin position="1080"/>
        <end position="1105"/>
    </location>
</feature>
<feature type="compositionally biased region" description="Polar residues" evidence="3">
    <location>
        <begin position="202"/>
        <end position="226"/>
    </location>
</feature>
<name>A0A1Y1HUL8_KLENI</name>
<feature type="region of interest" description="Disordered" evidence="3">
    <location>
        <begin position="448"/>
        <end position="470"/>
    </location>
</feature>
<dbReference type="GO" id="GO:0003677">
    <property type="term" value="F:DNA binding"/>
    <property type="evidence" value="ECO:0007669"/>
    <property type="project" value="InterPro"/>
</dbReference>
<evidence type="ECO:0000256" key="2">
    <source>
        <dbReference type="ARBA" id="ARBA00022840"/>
    </source>
</evidence>
<feature type="compositionally biased region" description="Low complexity" evidence="3">
    <location>
        <begin position="252"/>
        <end position="264"/>
    </location>
</feature>
<keyword evidence="2" id="KW-0067">ATP-binding</keyword>
<dbReference type="Pfam" id="PF18335">
    <property type="entry name" value="SH3_13"/>
    <property type="match status" value="1"/>
</dbReference>
<keyword evidence="9" id="KW-1185">Reference proteome</keyword>
<feature type="compositionally biased region" description="Polar residues" evidence="3">
    <location>
        <begin position="1084"/>
        <end position="1100"/>
    </location>
</feature>
<evidence type="ECO:0000256" key="1">
    <source>
        <dbReference type="ARBA" id="ARBA00022741"/>
    </source>
</evidence>
<dbReference type="HAMAP" id="MF_01488">
    <property type="entry name" value="RecD2"/>
    <property type="match status" value="1"/>
</dbReference>
<dbReference type="InterPro" id="IPR027417">
    <property type="entry name" value="P-loop_NTPase"/>
</dbReference>
<gene>
    <name evidence="8" type="ORF">KFL_001080010</name>
</gene>
<feature type="compositionally biased region" description="Basic and acidic residues" evidence="3">
    <location>
        <begin position="127"/>
        <end position="151"/>
    </location>
</feature>
<feature type="compositionally biased region" description="Polar residues" evidence="3">
    <location>
        <begin position="696"/>
        <end position="705"/>
    </location>
</feature>
<organism evidence="8 9">
    <name type="scientific">Klebsormidium nitens</name>
    <name type="common">Green alga</name>
    <name type="synonym">Ulothrix nitens</name>
    <dbReference type="NCBI Taxonomy" id="105231"/>
    <lineage>
        <taxon>Eukaryota</taxon>
        <taxon>Viridiplantae</taxon>
        <taxon>Streptophyta</taxon>
        <taxon>Klebsormidiophyceae</taxon>
        <taxon>Klebsormidiales</taxon>
        <taxon>Klebsormidiaceae</taxon>
        <taxon>Klebsormidium</taxon>
    </lineage>
</organism>
<dbReference type="InterPro" id="IPR029493">
    <property type="entry name" value="RecD2-like_HHH"/>
</dbReference>
<dbReference type="GO" id="GO:0006310">
    <property type="term" value="P:DNA recombination"/>
    <property type="evidence" value="ECO:0007669"/>
    <property type="project" value="InterPro"/>
</dbReference>
<feature type="domain" description="ATP-dependent RecD2 DNA helicase SH3" evidence="6">
    <location>
        <begin position="1432"/>
        <end position="1496"/>
    </location>
</feature>
<evidence type="ECO:0000259" key="7">
    <source>
        <dbReference type="Pfam" id="PF23139"/>
    </source>
</evidence>
<feature type="region of interest" description="Disordered" evidence="3">
    <location>
        <begin position="1307"/>
        <end position="1351"/>
    </location>
</feature>
<dbReference type="GO" id="GO:0005524">
    <property type="term" value="F:ATP binding"/>
    <property type="evidence" value="ECO:0007669"/>
    <property type="project" value="UniProtKB-KW"/>
</dbReference>
<dbReference type="Gene3D" id="3.40.50.300">
    <property type="entry name" value="P-loop containing nucleotide triphosphate hydrolases"/>
    <property type="match status" value="2"/>
</dbReference>
<dbReference type="InterPro" id="IPR050534">
    <property type="entry name" value="Coronavir_polyprotein_1ab"/>
</dbReference>
<dbReference type="CDD" id="cd17933">
    <property type="entry name" value="DEXSc_RecD-like"/>
    <property type="match status" value="1"/>
</dbReference>
<feature type="region of interest" description="Disordered" evidence="3">
    <location>
        <begin position="619"/>
        <end position="723"/>
    </location>
</feature>
<evidence type="ECO:0000259" key="6">
    <source>
        <dbReference type="Pfam" id="PF18335"/>
    </source>
</evidence>
<dbReference type="GO" id="GO:0043139">
    <property type="term" value="F:5'-3' DNA helicase activity"/>
    <property type="evidence" value="ECO:0007669"/>
    <property type="project" value="InterPro"/>
</dbReference>
<feature type="domain" description="ATP-dependent RecD2 DNA helicase-like helix-hairpin-helix" evidence="5">
    <location>
        <begin position="895"/>
        <end position="985"/>
    </location>
</feature>
<dbReference type="STRING" id="105231.A0A1Y1HUL8"/>
<protein>
    <submittedName>
        <fullName evidence="8">Exodeoxyribonuclease V alpha subunit</fullName>
    </submittedName>
</protein>
<dbReference type="InterPro" id="IPR027785">
    <property type="entry name" value="UvrD-like_helicase_C"/>
</dbReference>
<dbReference type="Pfam" id="PF13604">
    <property type="entry name" value="AAA_30"/>
    <property type="match status" value="1"/>
</dbReference>
<feature type="compositionally biased region" description="Basic and acidic residues" evidence="3">
    <location>
        <begin position="167"/>
        <end position="177"/>
    </location>
</feature>
<dbReference type="EMBL" id="DF237057">
    <property type="protein sequence ID" value="GAQ82325.1"/>
    <property type="molecule type" value="Genomic_DNA"/>
</dbReference>
<feature type="compositionally biased region" description="Basic and acidic residues" evidence="3">
    <location>
        <begin position="232"/>
        <end position="249"/>
    </location>
</feature>
<dbReference type="Pfam" id="PF13538">
    <property type="entry name" value="UvrD_C_2"/>
    <property type="match status" value="1"/>
</dbReference>
<dbReference type="PANTHER" id="PTHR43788:SF6">
    <property type="entry name" value="DNA HELICASE B"/>
    <property type="match status" value="1"/>
</dbReference>
<feature type="compositionally biased region" description="Basic and acidic residues" evidence="3">
    <location>
        <begin position="535"/>
        <end position="549"/>
    </location>
</feature>
<dbReference type="OrthoDB" id="6513042at2759"/>
<feature type="compositionally biased region" description="Low complexity" evidence="3">
    <location>
        <begin position="662"/>
        <end position="671"/>
    </location>
</feature>
<dbReference type="Gene3D" id="1.10.150.20">
    <property type="entry name" value="5' to 3' exonuclease, C-terminal subdomain"/>
    <property type="match status" value="1"/>
</dbReference>
<dbReference type="Pfam" id="PF23139">
    <property type="entry name" value="OB_YrrC"/>
    <property type="match status" value="1"/>
</dbReference>
<dbReference type="Pfam" id="PF14490">
    <property type="entry name" value="HHH_RecD2"/>
    <property type="match status" value="1"/>
</dbReference>
<dbReference type="Pfam" id="PF14520">
    <property type="entry name" value="HHH_5"/>
    <property type="match status" value="1"/>
</dbReference>
<feature type="compositionally biased region" description="Low complexity" evidence="3">
    <location>
        <begin position="1320"/>
        <end position="1337"/>
    </location>
</feature>
<evidence type="ECO:0000313" key="8">
    <source>
        <dbReference type="EMBL" id="GAQ82325.1"/>
    </source>
</evidence>
<proteinExistence type="inferred from homology"/>